<dbReference type="InterPro" id="IPR000668">
    <property type="entry name" value="Peptidase_C1A_C"/>
</dbReference>
<keyword evidence="5" id="KW-0645">Protease</keyword>
<dbReference type="GO" id="GO:0008234">
    <property type="term" value="F:cysteine-type peptidase activity"/>
    <property type="evidence" value="ECO:0007669"/>
    <property type="project" value="UniProtKB-KW"/>
</dbReference>
<dbReference type="EMBL" id="KC994902">
    <property type="protein sequence ID" value="AHN92074.1"/>
    <property type="molecule type" value="Genomic_DNA"/>
</dbReference>
<keyword evidence="8" id="KW-0788">Thiol protease</keyword>
<dbReference type="PROSITE" id="PS00639">
    <property type="entry name" value="THIOL_PROTEASE_HIS"/>
    <property type="match status" value="1"/>
</dbReference>
<accession>A0A023MIK1</accession>
<evidence type="ECO:0000256" key="8">
    <source>
        <dbReference type="ARBA" id="ARBA00022807"/>
    </source>
</evidence>
<reference evidence="17 18" key="2">
    <citation type="submission" date="2015-05" db="EMBL/GenBank/DDBJ databases">
        <title>Complete Sequence of an Agrotis segetum granulovirus isolate from Europe.</title>
        <authorList>
            <person name="Gueli Alletti G."/>
            <person name="Wennmann J.T."/>
            <person name="Jehle J.A."/>
        </authorList>
    </citation>
    <scope>NUCLEOTIDE SEQUENCE [LARGE SCALE GENOMIC DNA]</scope>
    <source>
        <strain evidence="17 18">DA</strain>
    </source>
</reference>
<keyword evidence="7" id="KW-0378">Hydrolase</keyword>
<evidence type="ECO:0000256" key="13">
    <source>
        <dbReference type="ARBA" id="ARBA00053505"/>
    </source>
</evidence>
<dbReference type="PROSITE" id="PS00640">
    <property type="entry name" value="THIOL_PROTEASE_ASN"/>
    <property type="match status" value="1"/>
</dbReference>
<sequence length="327" mass="37388">MFYILFLIGLVQGALYNLNDSEKLFEDFVQKYNKSYSSEEERQIKFDNFKNNIRSINEKNSLSNSAVYDINFYSDMNKNELLRKQTGFKINLKKNNLDLSWNIKCNKKLINGNPAVLLPDSFDWRDRHVITSVKNQRDCGSCWAFSAIANIESLYAIKYNKLLDLSEQQLVNCDEQNNGCNGGLMHWAMEEIIRQGGVSNETDFPYTASDGFCKRKQGFVNINGCNQFILSNEDRLRELLIFNGPISIAIDVIDVIDYSQGISSTCRNDNGLNHAVLLVGYGVKNNIPYWILKNSWGSQWGENGYFRVQRNINSCGMINDYAASAIL</sequence>
<evidence type="ECO:0000256" key="11">
    <source>
        <dbReference type="ARBA" id="ARBA00023180"/>
    </source>
</evidence>
<keyword evidence="9" id="KW-0865">Zymogen</keyword>
<evidence type="ECO:0000256" key="9">
    <source>
        <dbReference type="ARBA" id="ARBA00023145"/>
    </source>
</evidence>
<evidence type="ECO:0000313" key="17">
    <source>
        <dbReference type="EMBL" id="AKN63309.1"/>
    </source>
</evidence>
<dbReference type="FunFam" id="3.90.70.10:FF:000103">
    <property type="entry name" value="Hypothetical LOC496748"/>
    <property type="match status" value="1"/>
</dbReference>
<comment type="similarity">
    <text evidence="2">Belongs to the peptidase C1 family.</text>
</comment>
<keyword evidence="10" id="KW-1015">Disulfide bond</keyword>
<evidence type="ECO:0000256" key="12">
    <source>
        <dbReference type="ARBA" id="ARBA00031337"/>
    </source>
</evidence>
<dbReference type="CDD" id="cd02248">
    <property type="entry name" value="Peptidase_C1A"/>
    <property type="match status" value="1"/>
</dbReference>
<dbReference type="GO" id="GO:0006508">
    <property type="term" value="P:proteolysis"/>
    <property type="evidence" value="ECO:0007669"/>
    <property type="project" value="UniProtKB-KW"/>
</dbReference>
<reference evidence="16" key="1">
    <citation type="journal article" date="2014" name="Arch. Virol.">
        <title>Complete genome sequence of Agrotis segetum granulovirus Shanghai strain.</title>
        <authorList>
            <person name="Zhang X."/>
            <person name="Liang Z."/>
            <person name="Yin X."/>
            <person name="Wang J."/>
            <person name="Shao X."/>
        </authorList>
    </citation>
    <scope>NUCLEOTIDE SEQUENCE</scope>
    <source>
        <strain evidence="16">L1</strain>
    </source>
</reference>
<dbReference type="Pfam" id="PF08246">
    <property type="entry name" value="Inhibitor_I29"/>
    <property type="match status" value="1"/>
</dbReference>
<dbReference type="Pfam" id="PF00112">
    <property type="entry name" value="Peptidase_C1"/>
    <property type="match status" value="1"/>
</dbReference>
<keyword evidence="6" id="KW-0732">Signal</keyword>
<keyword evidence="11" id="KW-0325">Glycoprotein</keyword>
<keyword evidence="18" id="KW-1185">Reference proteome</keyword>
<evidence type="ECO:0000313" key="18">
    <source>
        <dbReference type="Proteomes" id="UP000232958"/>
    </source>
</evidence>
<evidence type="ECO:0000259" key="15">
    <source>
        <dbReference type="SMART" id="SM00848"/>
    </source>
</evidence>
<dbReference type="EC" id="3.4.22.50" evidence="3"/>
<dbReference type="PROSITE" id="PS00139">
    <property type="entry name" value="THIOL_PROTEASE_CYS"/>
    <property type="match status" value="1"/>
</dbReference>
<organism evidence="16">
    <name type="scientific">Agrotis segetum granulosis virus</name>
    <name type="common">AsGV</name>
    <name type="synonym">Agrotis segetum granulovirus</name>
    <dbReference type="NCBI Taxonomy" id="10464"/>
    <lineage>
        <taxon>Viruses</taxon>
        <taxon>Viruses incertae sedis</taxon>
        <taxon>Naldaviricetes</taxon>
        <taxon>Lefavirales</taxon>
        <taxon>Baculoviridae</taxon>
        <taxon>Betabaculovirus</taxon>
        <taxon>Betabaculovirus agsegetum</taxon>
    </lineage>
</organism>
<evidence type="ECO:0000256" key="7">
    <source>
        <dbReference type="ARBA" id="ARBA00022801"/>
    </source>
</evidence>
<dbReference type="InterPro" id="IPR039417">
    <property type="entry name" value="Peptidase_C1A_papain-like"/>
</dbReference>
<dbReference type="Proteomes" id="UP000232958">
    <property type="component" value="Segment"/>
</dbReference>
<protein>
    <recommendedName>
        <fullName evidence="4">Viral cathepsin</fullName>
        <ecNumber evidence="3">3.4.22.50</ecNumber>
    </recommendedName>
    <alternativeName>
        <fullName evidence="12">Cysteine proteinase</fullName>
    </alternativeName>
</protein>
<organismHost>
    <name type="scientific">Agrotis segetum</name>
    <name type="common">Turnip moth</name>
    <dbReference type="NCBI Taxonomy" id="47767"/>
</organismHost>
<dbReference type="SUPFAM" id="SSF54001">
    <property type="entry name" value="Cysteine proteinases"/>
    <property type="match status" value="1"/>
</dbReference>
<comment type="function">
    <text evidence="13">Cysteine protease that plays an essential role in host liquefaction to facilitate horizontal transmission of the virus. May participate in the degradation of foreign protein expressed by the baculovirus system.</text>
</comment>
<evidence type="ECO:0000256" key="5">
    <source>
        <dbReference type="ARBA" id="ARBA00022670"/>
    </source>
</evidence>
<feature type="domain" description="Cathepsin propeptide inhibitor" evidence="15">
    <location>
        <begin position="25"/>
        <end position="81"/>
    </location>
</feature>
<evidence type="ECO:0000256" key="10">
    <source>
        <dbReference type="ARBA" id="ARBA00023157"/>
    </source>
</evidence>
<proteinExistence type="inferred from homology"/>
<dbReference type="InterPro" id="IPR013128">
    <property type="entry name" value="Peptidase_C1A"/>
</dbReference>
<dbReference type="Gene3D" id="3.90.70.10">
    <property type="entry name" value="Cysteine proteinases"/>
    <property type="match status" value="1"/>
</dbReference>
<dbReference type="SMART" id="SM00848">
    <property type="entry name" value="Inhibitor_I29"/>
    <property type="match status" value="1"/>
</dbReference>
<dbReference type="InterPro" id="IPR025661">
    <property type="entry name" value="Pept_asp_AS"/>
</dbReference>
<dbReference type="SMART" id="SM00645">
    <property type="entry name" value="Pept_C1"/>
    <property type="match status" value="1"/>
</dbReference>
<feature type="domain" description="Peptidase C1A papain C-terminal" evidence="14">
    <location>
        <begin position="118"/>
        <end position="326"/>
    </location>
</feature>
<dbReference type="PRINTS" id="PR00705">
    <property type="entry name" value="PAPAIN"/>
</dbReference>
<evidence type="ECO:0000259" key="14">
    <source>
        <dbReference type="SMART" id="SM00645"/>
    </source>
</evidence>
<dbReference type="InterPro" id="IPR000169">
    <property type="entry name" value="Pept_cys_AS"/>
</dbReference>
<evidence type="ECO:0000256" key="4">
    <source>
        <dbReference type="ARBA" id="ARBA00018042"/>
    </source>
</evidence>
<evidence type="ECO:0000256" key="1">
    <source>
        <dbReference type="ARBA" id="ARBA00000656"/>
    </source>
</evidence>
<dbReference type="InterPro" id="IPR025660">
    <property type="entry name" value="Pept_his_AS"/>
</dbReference>
<evidence type="ECO:0000256" key="3">
    <source>
        <dbReference type="ARBA" id="ARBA00012484"/>
    </source>
</evidence>
<dbReference type="InterPro" id="IPR038765">
    <property type="entry name" value="Papain-like_cys_pep_sf"/>
</dbReference>
<dbReference type="PANTHER" id="PTHR12411">
    <property type="entry name" value="CYSTEINE PROTEASE FAMILY C1-RELATED"/>
    <property type="match status" value="1"/>
</dbReference>
<comment type="catalytic activity">
    <reaction evidence="1">
        <text>Endopeptidase of broad specificity, hydrolyzing substrates of both cathepsin L and cathepsin B.</text>
        <dbReference type="EC" id="3.4.22.50"/>
    </reaction>
</comment>
<dbReference type="MEROPS" id="C01.047"/>
<dbReference type="OrthoDB" id="4752at10239"/>
<evidence type="ECO:0000256" key="2">
    <source>
        <dbReference type="ARBA" id="ARBA00008455"/>
    </source>
</evidence>
<dbReference type="EMBL" id="KR584663">
    <property type="protein sequence ID" value="AKN63309.1"/>
    <property type="molecule type" value="Genomic_DNA"/>
</dbReference>
<dbReference type="InterPro" id="IPR013201">
    <property type="entry name" value="Prot_inhib_I29"/>
</dbReference>
<evidence type="ECO:0000256" key="6">
    <source>
        <dbReference type="ARBA" id="ARBA00022729"/>
    </source>
</evidence>
<evidence type="ECO:0000313" key="16">
    <source>
        <dbReference type="EMBL" id="AHN92074.1"/>
    </source>
</evidence>
<name>A0A023MIK1_GVAS</name>
<gene>
    <name evidence="16" type="ORF">AsGV035</name>
</gene>